<dbReference type="AlphaFoldDB" id="A0A117MR89"/>
<accession>A0A117MR89</accession>
<proteinExistence type="predicted"/>
<evidence type="ECO:0000313" key="3">
    <source>
        <dbReference type="Proteomes" id="UP000053244"/>
    </source>
</evidence>
<feature type="region of interest" description="Disordered" evidence="1">
    <location>
        <begin position="77"/>
        <end position="106"/>
    </location>
</feature>
<feature type="compositionally biased region" description="Low complexity" evidence="1">
    <location>
        <begin position="86"/>
        <end position="99"/>
    </location>
</feature>
<protein>
    <submittedName>
        <fullName evidence="2">Uncharacterized protein</fullName>
    </submittedName>
</protein>
<reference evidence="2 3" key="1">
    <citation type="submission" date="2015-10" db="EMBL/GenBank/DDBJ databases">
        <authorList>
            <person name="Gilbert D.G."/>
        </authorList>
    </citation>
    <scope>NUCLEOTIDE SEQUENCE [LARGE SCALE GENOMIC DNA]</scope>
    <source>
        <strain evidence="2 3">NRRL B-16712</strain>
    </source>
</reference>
<organism evidence="2 3">
    <name type="scientific">Actinoplanes awajinensis subsp. mycoplanecinus</name>
    <dbReference type="NCBI Taxonomy" id="135947"/>
    <lineage>
        <taxon>Bacteria</taxon>
        <taxon>Bacillati</taxon>
        <taxon>Actinomycetota</taxon>
        <taxon>Actinomycetes</taxon>
        <taxon>Micromonosporales</taxon>
        <taxon>Micromonosporaceae</taxon>
        <taxon>Actinoplanes</taxon>
    </lineage>
</organism>
<sequence>MAILQPLHEAVRGRFPEALLEVQMDTDGGLRLLTRRLRTETHSVAVVVLSMMAEPSIHGPNFFDDQWESAMALLESEDDPDPAPYETTIEPTSETRTTEALGSGTRLEELRQSPGTVETLILRFLDLGRWISGGVAASISRSSGRAFGADPGLVNHRW</sequence>
<dbReference type="EMBL" id="LLZH01000212">
    <property type="protein sequence ID" value="KUL31462.1"/>
    <property type="molecule type" value="Genomic_DNA"/>
</dbReference>
<evidence type="ECO:0000256" key="1">
    <source>
        <dbReference type="SAM" id="MobiDB-lite"/>
    </source>
</evidence>
<keyword evidence="3" id="KW-1185">Reference proteome</keyword>
<gene>
    <name evidence="2" type="ORF">ADL15_22275</name>
</gene>
<comment type="caution">
    <text evidence="2">The sequence shown here is derived from an EMBL/GenBank/DDBJ whole genome shotgun (WGS) entry which is preliminary data.</text>
</comment>
<dbReference type="Proteomes" id="UP000053244">
    <property type="component" value="Unassembled WGS sequence"/>
</dbReference>
<evidence type="ECO:0000313" key="2">
    <source>
        <dbReference type="EMBL" id="KUL31462.1"/>
    </source>
</evidence>
<name>A0A117MR89_9ACTN</name>